<evidence type="ECO:0000313" key="1">
    <source>
        <dbReference type="EMBL" id="OAP50500.1"/>
    </source>
</evidence>
<dbReference type="RefSeq" id="WP_066867620.1">
    <property type="nucleotide sequence ID" value="NZ_LNQB01000027.1"/>
</dbReference>
<dbReference type="AlphaFoldDB" id="A0A178YSB2"/>
<protein>
    <submittedName>
        <fullName evidence="1">Uncharacterized protein</fullName>
    </submittedName>
</protein>
<accession>A0A178YSB2</accession>
<keyword evidence="2" id="KW-1185">Reference proteome</keyword>
<dbReference type="STRING" id="36856.ATB98_14970"/>
<proteinExistence type="predicted"/>
<evidence type="ECO:0000313" key="2">
    <source>
        <dbReference type="Proteomes" id="UP000078507"/>
    </source>
</evidence>
<comment type="caution">
    <text evidence="1">The sequence shown here is derived from an EMBL/GenBank/DDBJ whole genome shotgun (WGS) entry which is preliminary data.</text>
</comment>
<dbReference type="Proteomes" id="UP000078507">
    <property type="component" value="Unassembled WGS sequence"/>
</dbReference>
<gene>
    <name evidence="1" type="ORF">ATB98_14970</name>
</gene>
<organism evidence="1 2">
    <name type="scientific">Sinorhizobium saheli</name>
    <dbReference type="NCBI Taxonomy" id="36856"/>
    <lineage>
        <taxon>Bacteria</taxon>
        <taxon>Pseudomonadati</taxon>
        <taxon>Pseudomonadota</taxon>
        <taxon>Alphaproteobacteria</taxon>
        <taxon>Hyphomicrobiales</taxon>
        <taxon>Rhizobiaceae</taxon>
        <taxon>Sinorhizobium/Ensifer group</taxon>
        <taxon>Sinorhizobium</taxon>
    </lineage>
</organism>
<reference evidence="1 2" key="1">
    <citation type="submission" date="2015-11" db="EMBL/GenBank/DDBJ databases">
        <title>Ensifer anhuiense sp. nov., an effective nitrogen fixation bacterium with Glycine soja.</title>
        <authorList>
            <person name="Yan H."/>
            <person name="Chen W."/>
        </authorList>
    </citation>
    <scope>NUCLEOTIDE SEQUENCE [LARGE SCALE GENOMIC DNA]</scope>
    <source>
        <strain evidence="1 2">LMG 7837</strain>
    </source>
</reference>
<name>A0A178YSB2_SINSA</name>
<sequence>MFGHCPALIVIGLLASGRASTLVTAIIGLTVAIAETTAAWKTGRLAILAVMSMAEPLSGSGIAAQLGPESPCLWKGNRGRHVACFGRFEALANSGNAANGLFMSFQVSP</sequence>
<dbReference type="OrthoDB" id="7246087at2"/>
<dbReference type="EMBL" id="LNQB01000027">
    <property type="protein sequence ID" value="OAP50500.1"/>
    <property type="molecule type" value="Genomic_DNA"/>
</dbReference>